<feature type="binding site" evidence="8">
    <location>
        <position position="285"/>
    </location>
    <ligand>
        <name>(3R)-3-methyl-D-ornithine</name>
        <dbReference type="ChEBI" id="CHEBI:64642"/>
    </ligand>
</feature>
<dbReference type="EMBL" id="MELI01000089">
    <property type="protein sequence ID" value="OFW32669.1"/>
    <property type="molecule type" value="Genomic_DNA"/>
</dbReference>
<keyword evidence="6" id="KW-0474">Menaquinone biosynthesis</keyword>
<dbReference type="PIRSF" id="PIRSF004762">
    <property type="entry name" value="CHP00423"/>
    <property type="match status" value="1"/>
</dbReference>
<dbReference type="GO" id="GO:0044689">
    <property type="term" value="F:7,8-didemethyl-8-hydroxy-5-deazariboflavin synthase activity"/>
    <property type="evidence" value="ECO:0007669"/>
    <property type="project" value="TreeGrafter"/>
</dbReference>
<feature type="binding site" evidence="6 7">
    <location>
        <position position="70"/>
    </location>
    <ligand>
        <name>[4Fe-4S] cluster</name>
        <dbReference type="ChEBI" id="CHEBI:49883"/>
        <note>4Fe-4S-S-AdoMet</note>
    </ligand>
</feature>
<evidence type="ECO:0000256" key="2">
    <source>
        <dbReference type="ARBA" id="ARBA00022691"/>
    </source>
</evidence>
<comment type="caution">
    <text evidence="10">The sequence shown here is derived from an EMBL/GenBank/DDBJ whole genome shotgun (WGS) entry which is preliminary data.</text>
</comment>
<dbReference type="GO" id="GO:0046992">
    <property type="term" value="F:oxidoreductase activity, acting on X-H and Y-H to form an X-Y bond"/>
    <property type="evidence" value="ECO:0007669"/>
    <property type="project" value="UniProtKB-UniRule"/>
</dbReference>
<accession>A0A1F2UI03</accession>
<dbReference type="SFLD" id="SFLDG01064">
    <property type="entry name" value="F420__menaquinone_cofactor_bio"/>
    <property type="match status" value="1"/>
</dbReference>
<dbReference type="InterPro" id="IPR058240">
    <property type="entry name" value="rSAM_sf"/>
</dbReference>
<keyword evidence="2 6" id="KW-0949">S-adenosyl-L-methionine</keyword>
<dbReference type="InterPro" id="IPR034405">
    <property type="entry name" value="F420"/>
</dbReference>
<keyword evidence="6" id="KW-0560">Oxidoreductase</keyword>
<dbReference type="NCBIfam" id="TIGR03699">
    <property type="entry name" value="menaquin_MqnC"/>
    <property type="match status" value="1"/>
</dbReference>
<evidence type="ECO:0000313" key="10">
    <source>
        <dbReference type="EMBL" id="OFW32669.1"/>
    </source>
</evidence>
<dbReference type="NCBIfam" id="TIGR00423">
    <property type="entry name" value="CofH family radical SAM protein"/>
    <property type="match status" value="1"/>
</dbReference>
<dbReference type="PANTHER" id="PTHR43076">
    <property type="entry name" value="FO SYNTHASE (COFH)"/>
    <property type="match status" value="1"/>
</dbReference>
<evidence type="ECO:0000256" key="1">
    <source>
        <dbReference type="ARBA" id="ARBA00022485"/>
    </source>
</evidence>
<dbReference type="CDD" id="cd01335">
    <property type="entry name" value="Radical_SAM"/>
    <property type="match status" value="1"/>
</dbReference>
<evidence type="ECO:0000256" key="3">
    <source>
        <dbReference type="ARBA" id="ARBA00022723"/>
    </source>
</evidence>
<dbReference type="GO" id="GO:0009234">
    <property type="term" value="P:menaquinone biosynthetic process"/>
    <property type="evidence" value="ECO:0007669"/>
    <property type="project" value="UniProtKB-UniRule"/>
</dbReference>
<gene>
    <name evidence="6" type="primary">mqnC</name>
    <name evidence="10" type="ORF">A2074_03400</name>
</gene>
<dbReference type="HAMAP" id="MF_00992">
    <property type="entry name" value="MqnC"/>
    <property type="match status" value="1"/>
</dbReference>
<comment type="similarity">
    <text evidence="6">Belongs to the radical SAM superfamily. MqnC family.</text>
</comment>
<sequence>MDQQSILDEVSAGRRLTEDEALYLLNEGDLLAVGAAADGARARLFGDIVTFIIDRNINYSNVCTSKCKFCAFYRDKDDPEAYLLSKDAIFKKIEETIALEGTQIMMQGGLHPDLAIDYFEDLFRSIKQRFDIVVHSLGAPEVAYIADISGISVDDALRRLRDAGLDSLPGAGAEILVDHYRNAVSPNKVSAGRWLDVMRKAHQNGIESTATMMMGGPEAVEDRIEHMSKIRNLQDETDGFRAFIAWTYQPGMTELGGSVVSSRHYLKTLAVARLFLDNIKHIQGSWVTQGTDIGQLSLSFGADDLGSIMIEENVVRATGLAYKMTKEEMVRLIKATGKQAARRNTVYEIVERFD</sequence>
<dbReference type="Pfam" id="PF04055">
    <property type="entry name" value="Radical_SAM"/>
    <property type="match status" value="1"/>
</dbReference>
<dbReference type="Proteomes" id="UP000178086">
    <property type="component" value="Unassembled WGS sequence"/>
</dbReference>
<feature type="binding site" evidence="8">
    <location>
        <position position="307"/>
    </location>
    <ligand>
        <name>(3R)-3-methyl-D-ornithine</name>
        <dbReference type="ChEBI" id="CHEBI:64642"/>
    </ligand>
</feature>
<dbReference type="GO" id="GO:0051539">
    <property type="term" value="F:4 iron, 4 sulfur cluster binding"/>
    <property type="evidence" value="ECO:0007669"/>
    <property type="project" value="UniProtKB-KW"/>
</dbReference>
<feature type="domain" description="Radical SAM core" evidence="9">
    <location>
        <begin position="49"/>
        <end position="280"/>
    </location>
</feature>
<dbReference type="PANTHER" id="PTHR43076:SF1">
    <property type="entry name" value="LIPOYL SYNTHASE 2"/>
    <property type="match status" value="1"/>
</dbReference>
<evidence type="ECO:0000256" key="4">
    <source>
        <dbReference type="ARBA" id="ARBA00023004"/>
    </source>
</evidence>
<feature type="binding site" evidence="6 7">
    <location>
        <position position="67"/>
    </location>
    <ligand>
        <name>[4Fe-4S] cluster</name>
        <dbReference type="ChEBI" id="CHEBI:49883"/>
        <note>4Fe-4S-S-AdoMet</note>
    </ligand>
</feature>
<dbReference type="UniPathway" id="UPA00079"/>
<dbReference type="InterPro" id="IPR007197">
    <property type="entry name" value="rSAM"/>
</dbReference>
<evidence type="ECO:0000313" key="11">
    <source>
        <dbReference type="Proteomes" id="UP000178086"/>
    </source>
</evidence>
<dbReference type="Gene3D" id="3.20.20.70">
    <property type="entry name" value="Aldolase class I"/>
    <property type="match status" value="1"/>
</dbReference>
<dbReference type="InterPro" id="IPR013785">
    <property type="entry name" value="Aldolase_TIM"/>
</dbReference>
<comment type="pathway">
    <text evidence="6">Quinol/quinone metabolism; menaquinone biosynthesis.</text>
</comment>
<keyword evidence="3 6" id="KW-0479">Metal-binding</keyword>
<keyword evidence="4 6" id="KW-0408">Iron</keyword>
<evidence type="ECO:0000256" key="8">
    <source>
        <dbReference type="PIRSR" id="PIRSR004762-2"/>
    </source>
</evidence>
<evidence type="ECO:0000256" key="5">
    <source>
        <dbReference type="ARBA" id="ARBA00023014"/>
    </source>
</evidence>
<feature type="binding site" evidence="6 7">
    <location>
        <position position="63"/>
    </location>
    <ligand>
        <name>[4Fe-4S] cluster</name>
        <dbReference type="ChEBI" id="CHEBI:49883"/>
        <note>4Fe-4S-S-AdoMet</note>
    </ligand>
</feature>
<feature type="binding site" evidence="8">
    <location>
        <position position="69"/>
    </location>
    <ligand>
        <name>S-adenosyl-L-methionine</name>
        <dbReference type="ChEBI" id="CHEBI:59789"/>
    </ligand>
</feature>
<dbReference type="SFLD" id="SFLDF00342">
    <property type="entry name" value="cyclic_dehypoxanthine_futalosi"/>
    <property type="match status" value="1"/>
</dbReference>
<feature type="binding site" evidence="8">
    <location>
        <position position="174"/>
    </location>
    <ligand>
        <name>S-adenosyl-L-methionine</name>
        <dbReference type="ChEBI" id="CHEBI:59789"/>
    </ligand>
</feature>
<dbReference type="SFLD" id="SFLDG01389">
    <property type="entry name" value="menaquinone_synthsis_involved"/>
    <property type="match status" value="1"/>
</dbReference>
<organism evidence="10 11">
    <name type="scientific">Candidatus Aquicultor primus</name>
    <dbReference type="NCBI Taxonomy" id="1797195"/>
    <lineage>
        <taxon>Bacteria</taxon>
        <taxon>Bacillati</taxon>
        <taxon>Actinomycetota</taxon>
        <taxon>Candidatus Aquicultoria</taxon>
        <taxon>Candidatus Aquicultorales</taxon>
        <taxon>Candidatus Aquicultoraceae</taxon>
        <taxon>Candidatus Aquicultor</taxon>
    </lineage>
</organism>
<dbReference type="SFLD" id="SFLDS00029">
    <property type="entry name" value="Radical_SAM"/>
    <property type="match status" value="1"/>
</dbReference>
<evidence type="ECO:0000259" key="9">
    <source>
        <dbReference type="PROSITE" id="PS51918"/>
    </source>
</evidence>
<dbReference type="PROSITE" id="PS51918">
    <property type="entry name" value="RADICAL_SAM"/>
    <property type="match status" value="1"/>
</dbReference>
<reference evidence="10 11" key="1">
    <citation type="journal article" date="2016" name="Nat. Commun.">
        <title>Thousands of microbial genomes shed light on interconnected biogeochemical processes in an aquifer system.</title>
        <authorList>
            <person name="Anantharaman K."/>
            <person name="Brown C.T."/>
            <person name="Hug L.A."/>
            <person name="Sharon I."/>
            <person name="Castelle C.J."/>
            <person name="Probst A.J."/>
            <person name="Thomas B.C."/>
            <person name="Singh A."/>
            <person name="Wilkins M.J."/>
            <person name="Karaoz U."/>
            <person name="Brodie E.L."/>
            <person name="Williams K.H."/>
            <person name="Hubbard S.S."/>
            <person name="Banfield J.F."/>
        </authorList>
    </citation>
    <scope>NUCLEOTIDE SEQUENCE [LARGE SCALE GENOMIC DNA]</scope>
</reference>
<dbReference type="InterPro" id="IPR045567">
    <property type="entry name" value="CofH/MnqC-like_C"/>
</dbReference>
<evidence type="ECO:0000256" key="7">
    <source>
        <dbReference type="PIRSR" id="PIRSR004762-1"/>
    </source>
</evidence>
<dbReference type="SUPFAM" id="SSF102114">
    <property type="entry name" value="Radical SAM enzymes"/>
    <property type="match status" value="1"/>
</dbReference>
<proteinExistence type="inferred from homology"/>
<dbReference type="SFLD" id="SFLDF00343">
    <property type="entry name" value="aminofutalosine_synthase_(mqnE"/>
    <property type="match status" value="1"/>
</dbReference>
<dbReference type="AlphaFoldDB" id="A0A1F2UI03"/>
<dbReference type="InterPro" id="IPR020050">
    <property type="entry name" value="FO_synthase_su2"/>
</dbReference>
<name>A0A1F2UI03_9ACTN</name>
<protein>
    <recommendedName>
        <fullName evidence="6">Cyclic dehypoxanthine futalosine synthase</fullName>
        <shortName evidence="6">Cyclic DHFL synthase</shortName>
        <ecNumber evidence="6">1.21.98.1</ecNumber>
    </recommendedName>
    <alternativeName>
        <fullName evidence="6">Dehypoxanthine futalosine cyclase</fullName>
        <shortName evidence="6">DHFL cyclase</shortName>
    </alternativeName>
    <alternativeName>
        <fullName evidence="6">Menaquinone biosynthetic enzyme MqnC</fullName>
    </alternativeName>
</protein>
<dbReference type="InterPro" id="IPR022431">
    <property type="entry name" value="Cyclic_DHFL_synthase_mqnC"/>
</dbReference>
<keyword evidence="1 6" id="KW-0004">4Fe-4S</keyword>
<comment type="cofactor">
    <cofactor evidence="6 7">
        <name>[4Fe-4S] cluster</name>
        <dbReference type="ChEBI" id="CHEBI:49883"/>
    </cofactor>
    <text evidence="6 7">Binds 1 [4Fe-4S] cluster. The cluster is coordinated with 3 cysteines and an exchangeable S-adenosyl-L-methionine.</text>
</comment>
<evidence type="ECO:0000256" key="6">
    <source>
        <dbReference type="HAMAP-Rule" id="MF_00992"/>
    </source>
</evidence>
<dbReference type="Pfam" id="PF19288">
    <property type="entry name" value="CofH_C"/>
    <property type="match status" value="1"/>
</dbReference>
<comment type="function">
    <text evidence="6">Radical SAM enzyme that catalyzes the cyclization of dehypoxanthine futalosine (DHFL) into cyclic dehypoxanthine futalosine (CDHFL), a step in the biosynthesis of menaquinone (MK, vitamin K2).</text>
</comment>
<dbReference type="EC" id="1.21.98.1" evidence="6"/>
<dbReference type="GO" id="GO:0016765">
    <property type="term" value="F:transferase activity, transferring alkyl or aryl (other than methyl) groups"/>
    <property type="evidence" value="ECO:0007669"/>
    <property type="project" value="InterPro"/>
</dbReference>
<keyword evidence="5 6" id="KW-0411">Iron-sulfur</keyword>
<dbReference type="GO" id="GO:0005506">
    <property type="term" value="F:iron ion binding"/>
    <property type="evidence" value="ECO:0007669"/>
    <property type="project" value="UniProtKB-UniRule"/>
</dbReference>
<comment type="catalytic activity">
    <reaction evidence="6">
        <text>dehypoxanthine futalosine + S-adenosyl-L-methionine = cyclic dehypoxanthinylfutalosinate + 5'-deoxyadenosine + L-methionine + H(+)</text>
        <dbReference type="Rhea" id="RHEA:33083"/>
        <dbReference type="ChEBI" id="CHEBI:15378"/>
        <dbReference type="ChEBI" id="CHEBI:17319"/>
        <dbReference type="ChEBI" id="CHEBI:57844"/>
        <dbReference type="ChEBI" id="CHEBI:58864"/>
        <dbReference type="ChEBI" id="CHEBI:59789"/>
        <dbReference type="ChEBI" id="CHEBI:64270"/>
        <dbReference type="EC" id="1.21.98.1"/>
    </reaction>
</comment>